<dbReference type="OrthoDB" id="6388042at2"/>
<gene>
    <name evidence="6" type="ORF">AWR27_01795</name>
</gene>
<feature type="transmembrane region" description="Helical" evidence="5">
    <location>
        <begin position="70"/>
        <end position="89"/>
    </location>
</feature>
<keyword evidence="7" id="KW-1185">Reference proteome</keyword>
<dbReference type="InterPro" id="IPR032808">
    <property type="entry name" value="DoxX"/>
</dbReference>
<evidence type="ECO:0000256" key="3">
    <source>
        <dbReference type="ARBA" id="ARBA00022989"/>
    </source>
</evidence>
<feature type="transmembrane region" description="Helical" evidence="5">
    <location>
        <begin position="95"/>
        <end position="112"/>
    </location>
</feature>
<dbReference type="RefSeq" id="WP_077129610.1">
    <property type="nucleotide sequence ID" value="NZ_CP014263.1"/>
</dbReference>
<evidence type="ECO:0000256" key="5">
    <source>
        <dbReference type="SAM" id="Phobius"/>
    </source>
</evidence>
<proteinExistence type="predicted"/>
<dbReference type="Pfam" id="PF13564">
    <property type="entry name" value="DoxX_2"/>
    <property type="match status" value="1"/>
</dbReference>
<organism evidence="6 7">
    <name type="scientific">Spirosoma montaniterrae</name>
    <dbReference type="NCBI Taxonomy" id="1178516"/>
    <lineage>
        <taxon>Bacteria</taxon>
        <taxon>Pseudomonadati</taxon>
        <taxon>Bacteroidota</taxon>
        <taxon>Cytophagia</taxon>
        <taxon>Cytophagales</taxon>
        <taxon>Cytophagaceae</taxon>
        <taxon>Spirosoma</taxon>
    </lineage>
</organism>
<name>A0A1P9WS43_9BACT</name>
<comment type="subcellular location">
    <subcellularLocation>
        <location evidence="1">Membrane</location>
        <topology evidence="1">Multi-pass membrane protein</topology>
    </subcellularLocation>
</comment>
<evidence type="ECO:0000313" key="6">
    <source>
        <dbReference type="EMBL" id="AQG78189.1"/>
    </source>
</evidence>
<sequence length="118" mass="12606">MKTKRFILTGLLGLLSVQFGTVGVLKIIGFAPLYQQLATLHVDQTGGLLIGIAEVLGVIGLWIRPTRRLALLGLLLLSVSAIAIHVGAVRPFQEAIPATVATVLLLTALLPIERESYL</sequence>
<dbReference type="KEGG" id="smon:AWR27_01795"/>
<evidence type="ECO:0000313" key="7">
    <source>
        <dbReference type="Proteomes" id="UP000187941"/>
    </source>
</evidence>
<dbReference type="EMBL" id="CP014263">
    <property type="protein sequence ID" value="AQG78189.1"/>
    <property type="molecule type" value="Genomic_DNA"/>
</dbReference>
<evidence type="ECO:0008006" key="8">
    <source>
        <dbReference type="Google" id="ProtNLM"/>
    </source>
</evidence>
<reference evidence="6 7" key="1">
    <citation type="submission" date="2016-01" db="EMBL/GenBank/DDBJ databases">
        <authorList>
            <person name="Oliw E.H."/>
        </authorList>
    </citation>
    <scope>NUCLEOTIDE SEQUENCE [LARGE SCALE GENOMIC DNA]</scope>
    <source>
        <strain evidence="6 7">DY10</strain>
    </source>
</reference>
<evidence type="ECO:0000256" key="4">
    <source>
        <dbReference type="ARBA" id="ARBA00023136"/>
    </source>
</evidence>
<dbReference type="STRING" id="1178516.AWR27_01795"/>
<accession>A0A1P9WS43</accession>
<dbReference type="Proteomes" id="UP000187941">
    <property type="component" value="Chromosome"/>
</dbReference>
<feature type="transmembrane region" description="Helical" evidence="5">
    <location>
        <begin position="44"/>
        <end position="63"/>
    </location>
</feature>
<keyword evidence="2 5" id="KW-0812">Transmembrane</keyword>
<dbReference type="GO" id="GO:0016020">
    <property type="term" value="C:membrane"/>
    <property type="evidence" value="ECO:0007669"/>
    <property type="project" value="UniProtKB-SubCell"/>
</dbReference>
<evidence type="ECO:0000256" key="2">
    <source>
        <dbReference type="ARBA" id="ARBA00022692"/>
    </source>
</evidence>
<keyword evidence="3 5" id="KW-1133">Transmembrane helix</keyword>
<keyword evidence="4 5" id="KW-0472">Membrane</keyword>
<dbReference type="AlphaFoldDB" id="A0A1P9WS43"/>
<protein>
    <recommendedName>
        <fullName evidence="8">DoxX family protein</fullName>
    </recommendedName>
</protein>
<evidence type="ECO:0000256" key="1">
    <source>
        <dbReference type="ARBA" id="ARBA00004141"/>
    </source>
</evidence>